<dbReference type="PANTHER" id="PTHR33115:SF50">
    <property type="entry name" value="ARM REPEAT SUPERFAMILY PROTEIN"/>
    <property type="match status" value="1"/>
</dbReference>
<keyword evidence="2" id="KW-0812">Transmembrane</keyword>
<gene>
    <name evidence="3" type="ORF">M569_09611</name>
</gene>
<comment type="caution">
    <text evidence="3">The sequence shown here is derived from an EMBL/GenBank/DDBJ whole genome shotgun (WGS) entry which is preliminary data.</text>
</comment>
<dbReference type="InterPro" id="IPR016024">
    <property type="entry name" value="ARM-type_fold"/>
</dbReference>
<evidence type="ECO:0000256" key="2">
    <source>
        <dbReference type="SAM" id="Phobius"/>
    </source>
</evidence>
<feature type="transmembrane region" description="Helical" evidence="2">
    <location>
        <begin position="56"/>
        <end position="75"/>
    </location>
</feature>
<dbReference type="Proteomes" id="UP000015453">
    <property type="component" value="Unassembled WGS sequence"/>
</dbReference>
<dbReference type="PANTHER" id="PTHR33115">
    <property type="entry name" value="ARM REPEAT SUPERFAMILY PROTEIN"/>
    <property type="match status" value="1"/>
</dbReference>
<dbReference type="Gene3D" id="1.25.10.10">
    <property type="entry name" value="Leucine-rich Repeat Variant"/>
    <property type="match status" value="2"/>
</dbReference>
<name>S8DPY1_9LAMI</name>
<accession>S8DPY1</accession>
<feature type="region of interest" description="Disordered" evidence="1">
    <location>
        <begin position="148"/>
        <end position="167"/>
    </location>
</feature>
<evidence type="ECO:0000313" key="4">
    <source>
        <dbReference type="Proteomes" id="UP000015453"/>
    </source>
</evidence>
<feature type="non-terminal residue" evidence="3">
    <location>
        <position position="800"/>
    </location>
</feature>
<dbReference type="AlphaFoldDB" id="S8DPY1"/>
<evidence type="ECO:0000256" key="1">
    <source>
        <dbReference type="SAM" id="MobiDB-lite"/>
    </source>
</evidence>
<reference evidence="3 4" key="1">
    <citation type="journal article" date="2013" name="BMC Genomics">
        <title>The miniature genome of a carnivorous plant Genlisea aurea contains a low number of genes and short non-coding sequences.</title>
        <authorList>
            <person name="Leushkin E.V."/>
            <person name="Sutormin R.A."/>
            <person name="Nabieva E.R."/>
            <person name="Penin A.A."/>
            <person name="Kondrashov A.S."/>
            <person name="Logacheva M.D."/>
        </authorList>
    </citation>
    <scope>NUCLEOTIDE SEQUENCE [LARGE SCALE GENOMIC DNA]</scope>
</reference>
<dbReference type="InterPro" id="IPR011989">
    <property type="entry name" value="ARM-like"/>
</dbReference>
<dbReference type="OrthoDB" id="662108at2759"/>
<dbReference type="EMBL" id="AUSU01004388">
    <property type="protein sequence ID" value="EPS65168.1"/>
    <property type="molecule type" value="Genomic_DNA"/>
</dbReference>
<keyword evidence="2" id="KW-0472">Membrane</keyword>
<dbReference type="SUPFAM" id="SSF48371">
    <property type="entry name" value="ARM repeat"/>
    <property type="match status" value="1"/>
</dbReference>
<keyword evidence="4" id="KW-1185">Reference proteome</keyword>
<organism evidence="3 4">
    <name type="scientific">Genlisea aurea</name>
    <dbReference type="NCBI Taxonomy" id="192259"/>
    <lineage>
        <taxon>Eukaryota</taxon>
        <taxon>Viridiplantae</taxon>
        <taxon>Streptophyta</taxon>
        <taxon>Embryophyta</taxon>
        <taxon>Tracheophyta</taxon>
        <taxon>Spermatophyta</taxon>
        <taxon>Magnoliopsida</taxon>
        <taxon>eudicotyledons</taxon>
        <taxon>Gunneridae</taxon>
        <taxon>Pentapetalae</taxon>
        <taxon>asterids</taxon>
        <taxon>lamiids</taxon>
        <taxon>Lamiales</taxon>
        <taxon>Lentibulariaceae</taxon>
        <taxon>Genlisea</taxon>
    </lineage>
</organism>
<protein>
    <submittedName>
        <fullName evidence="3">Uncharacterized protein</fullName>
    </submittedName>
</protein>
<sequence>NGAATMFEPQVSGIDKKTSSTIDSSPELRPAVKAPEKKLTLFALRVAVLEKAATRIGTLGFIWATVVLLGGFAITLERTDFWFVTVILVIEGARIFGRSHELEWQHQATWSIADVGISSFRAVKLSSRFLIKKVKSFFRRRRSTGRKISETAAGEGTGNGKREEKRIRRNRTWRSSEIPMFPLLKWIFLSRNISRFLYWLQLASAVTCVGLSMLKLIHRNYGATNAGDPNGKNRNAALIIFYSLALADAVLFLTEKAYWEWMVSVERLVEKVNGECELGDSGLVSTRRFFYDSYSKCINGSIFDGLKMDMVSFSMELLDSNSSDEQLIGARILRKFAGNPKFSDDTLQKIGTNLQVIGRLLEMLNWKEADEEEIRYSAAETLANLAGKVQNSLRIAEITGAMESISSLLHGATDRISEKRIIIDDGNYSPWSFNQLGLQILKKLARDRAICGKIGNTRGLLPKIIDFMHTEEKLLWQPTAAPSQIVTVKRSLQLLKLLTSTSGEAGKFLRRAISEIVFTVSYIRDILKNGDDRPDLQFLGIEILTNLAIDDEATEMIGRTGGVLKVLFIIFFNDSIPENRNKVRTAAGEALSMLSLHSNTICNLILNLKQNDKLIGALKNPLLNVNAARIIRHLCSYAGNDDSIPRLHSLTAAAPTILEAIMKEESKLQEVMIGAASSLFKFMDHHQATDSFRRASVGKRGLIRRLVGVLQKYRLPSTAVPGIRRYAIELSIWMMRNDETSIRYFEGFGMTVEMLESVLETTSELEGFNIFSGPVGVYRHRIEMHSLVEAAVGLLQPEEK</sequence>
<keyword evidence="2" id="KW-1133">Transmembrane helix</keyword>
<evidence type="ECO:0000313" key="3">
    <source>
        <dbReference type="EMBL" id="EPS65168.1"/>
    </source>
</evidence>
<feature type="non-terminal residue" evidence="3">
    <location>
        <position position="1"/>
    </location>
</feature>
<proteinExistence type="predicted"/>